<feature type="region of interest" description="Disordered" evidence="1">
    <location>
        <begin position="1"/>
        <end position="27"/>
    </location>
</feature>
<dbReference type="SUPFAM" id="SSF52980">
    <property type="entry name" value="Restriction endonuclease-like"/>
    <property type="match status" value="1"/>
</dbReference>
<dbReference type="InterPro" id="IPR007569">
    <property type="entry name" value="DUF559"/>
</dbReference>
<evidence type="ECO:0000313" key="3">
    <source>
        <dbReference type="EMBL" id="RIA37909.1"/>
    </source>
</evidence>
<feature type="domain" description="DUF559" evidence="2">
    <location>
        <begin position="27"/>
        <end position="130"/>
    </location>
</feature>
<name>A0A397NQF2_9SPHN</name>
<accession>A0A397NQF2</accession>
<dbReference type="AlphaFoldDB" id="A0A397NQF2"/>
<protein>
    <submittedName>
        <fullName evidence="3">Very-short-patch-repair endonuclease</fullName>
    </submittedName>
</protein>
<dbReference type="GO" id="GO:0004519">
    <property type="term" value="F:endonuclease activity"/>
    <property type="evidence" value="ECO:0007669"/>
    <property type="project" value="UniProtKB-KW"/>
</dbReference>
<evidence type="ECO:0000256" key="1">
    <source>
        <dbReference type="SAM" id="MobiDB-lite"/>
    </source>
</evidence>
<dbReference type="PANTHER" id="PTHR38590">
    <property type="entry name" value="BLL0828 PROTEIN"/>
    <property type="match status" value="1"/>
</dbReference>
<gene>
    <name evidence="3" type="ORF">DFR49_3799</name>
</gene>
<comment type="caution">
    <text evidence="3">The sequence shown here is derived from an EMBL/GenBank/DDBJ whole genome shotgun (WGS) entry which is preliminary data.</text>
</comment>
<reference evidence="3 4" key="1">
    <citation type="submission" date="2018-08" db="EMBL/GenBank/DDBJ databases">
        <title>Genomic Encyclopedia of Type Strains, Phase IV (KMG-IV): sequencing the most valuable type-strain genomes for metagenomic binning, comparative biology and taxonomic classification.</title>
        <authorList>
            <person name="Goeker M."/>
        </authorList>
    </citation>
    <scope>NUCLEOTIDE SEQUENCE [LARGE SCALE GENOMIC DNA]</scope>
    <source>
        <strain evidence="3 4">DSM 25527</strain>
    </source>
</reference>
<dbReference type="EMBL" id="QXDC01000004">
    <property type="protein sequence ID" value="RIA37909.1"/>
    <property type="molecule type" value="Genomic_DNA"/>
</dbReference>
<keyword evidence="3" id="KW-0378">Hydrolase</keyword>
<dbReference type="OrthoDB" id="9798754at2"/>
<dbReference type="Gene3D" id="3.40.960.10">
    <property type="entry name" value="VSR Endonuclease"/>
    <property type="match status" value="1"/>
</dbReference>
<organism evidence="3 4">
    <name type="scientific">Hephaestia caeni</name>
    <dbReference type="NCBI Taxonomy" id="645617"/>
    <lineage>
        <taxon>Bacteria</taxon>
        <taxon>Pseudomonadati</taxon>
        <taxon>Pseudomonadota</taxon>
        <taxon>Alphaproteobacteria</taxon>
        <taxon>Sphingomonadales</taxon>
        <taxon>Sphingomonadaceae</taxon>
        <taxon>Hephaestia</taxon>
    </lineage>
</organism>
<evidence type="ECO:0000259" key="2">
    <source>
        <dbReference type="Pfam" id="PF04480"/>
    </source>
</evidence>
<keyword evidence="3" id="KW-0540">Nuclease</keyword>
<dbReference type="InterPro" id="IPR047216">
    <property type="entry name" value="Endonuclease_DUF559_bact"/>
</dbReference>
<keyword evidence="3" id="KW-0255">Endonuclease</keyword>
<dbReference type="Proteomes" id="UP000266568">
    <property type="component" value="Unassembled WGS sequence"/>
</dbReference>
<evidence type="ECO:0000313" key="4">
    <source>
        <dbReference type="Proteomes" id="UP000266568"/>
    </source>
</evidence>
<sequence>MILPGTGRGTAEGGGGAPASRVPPSVERARKLRRQMSYPEVLLWQRLRGSPMGVKFRRQHPVGPDYSVDFYCASARLAVEVDGEIHAAKGAPAYDARRDVYLRSRGLTVVHIPASEVLRDAGAAAEAIVALASTPLHHRPAADGPPPRAGEDQE</sequence>
<dbReference type="CDD" id="cd01038">
    <property type="entry name" value="Endonuclease_DUF559"/>
    <property type="match status" value="1"/>
</dbReference>
<proteinExistence type="predicted"/>
<feature type="compositionally biased region" description="Gly residues" evidence="1">
    <location>
        <begin position="1"/>
        <end position="17"/>
    </location>
</feature>
<dbReference type="PANTHER" id="PTHR38590:SF1">
    <property type="entry name" value="BLL0828 PROTEIN"/>
    <property type="match status" value="1"/>
</dbReference>
<dbReference type="Pfam" id="PF04480">
    <property type="entry name" value="DUF559"/>
    <property type="match status" value="1"/>
</dbReference>
<dbReference type="InterPro" id="IPR011335">
    <property type="entry name" value="Restrct_endonuc-II-like"/>
</dbReference>
<keyword evidence="4" id="KW-1185">Reference proteome</keyword>